<evidence type="ECO:0000313" key="3">
    <source>
        <dbReference type="Proteomes" id="UP001176961"/>
    </source>
</evidence>
<feature type="compositionally biased region" description="Polar residues" evidence="1">
    <location>
        <begin position="543"/>
        <end position="555"/>
    </location>
</feature>
<protein>
    <submittedName>
        <fullName evidence="2">Uncharacterized protein</fullName>
    </submittedName>
</protein>
<evidence type="ECO:0000313" key="2">
    <source>
        <dbReference type="EMBL" id="CAJ0602481.1"/>
    </source>
</evidence>
<dbReference type="Proteomes" id="UP001176961">
    <property type="component" value="Unassembled WGS sequence"/>
</dbReference>
<accession>A0AA36M8L4</accession>
<dbReference type="EMBL" id="CATQJL010000305">
    <property type="protein sequence ID" value="CAJ0602481.1"/>
    <property type="molecule type" value="Genomic_DNA"/>
</dbReference>
<gene>
    <name evidence="2" type="ORF">CYNAS_LOCUS14464</name>
</gene>
<feature type="compositionally biased region" description="Basic and acidic residues" evidence="1">
    <location>
        <begin position="657"/>
        <end position="666"/>
    </location>
</feature>
<feature type="region of interest" description="Disordered" evidence="1">
    <location>
        <begin position="543"/>
        <end position="575"/>
    </location>
</feature>
<reference evidence="2" key="1">
    <citation type="submission" date="2023-07" db="EMBL/GenBank/DDBJ databases">
        <authorList>
            <consortium name="CYATHOMIX"/>
        </authorList>
    </citation>
    <scope>NUCLEOTIDE SEQUENCE</scope>
    <source>
        <strain evidence="2">N/A</strain>
    </source>
</reference>
<evidence type="ECO:0000256" key="1">
    <source>
        <dbReference type="SAM" id="MobiDB-lite"/>
    </source>
</evidence>
<comment type="caution">
    <text evidence="2">The sequence shown here is derived from an EMBL/GenBank/DDBJ whole genome shotgun (WGS) entry which is preliminary data.</text>
</comment>
<organism evidence="2 3">
    <name type="scientific">Cylicocyclus nassatus</name>
    <name type="common">Nematode worm</name>
    <dbReference type="NCBI Taxonomy" id="53992"/>
    <lineage>
        <taxon>Eukaryota</taxon>
        <taxon>Metazoa</taxon>
        <taxon>Ecdysozoa</taxon>
        <taxon>Nematoda</taxon>
        <taxon>Chromadorea</taxon>
        <taxon>Rhabditida</taxon>
        <taxon>Rhabditina</taxon>
        <taxon>Rhabditomorpha</taxon>
        <taxon>Strongyloidea</taxon>
        <taxon>Strongylidae</taxon>
        <taxon>Cylicocyclus</taxon>
    </lineage>
</organism>
<feature type="compositionally biased region" description="Basic and acidic residues" evidence="1">
    <location>
        <begin position="682"/>
        <end position="691"/>
    </location>
</feature>
<sequence>MALQSSDADSKASVMRLARLLAAFYLGYPLFIPKPGASYPSLFIWSQMDKDDCPPGCSPLSRDELGRELPSEYLPRTPAVLLAHCGSFLEAILFCDHFSDLRSSLMLRIFVDQVCSLDLTSSFLEDLRTQQLQKQVQLTAAGASAPSAAMALGHRYVQSMLELEILYETDDLHKMQMFILSQLEVLFAQLPLQVQDTSVLPRPPVYCYQHSGDESLESQIHSTMHSYLQALLISIQKTNRMDTEINRVHEMIDNGASADNLPELAEKYNALISAESSEENNNIKSWLATVSSLDLEHISRFLAFISENFPSKNDLPPLTCLTREVWREGMLPKQSRAPKRTDWLSGVILTAHKVPRIVYDKMTFVATEWTSPLALDSSLIPMLLNLSPVDFCSPSTASAVIRPCASARPAVSRTYPEQSDRIFSPRVDVIAMYAEKGREMMAKSNRYRAKLTDERKIHAIRSKLKNKVRSQQSLEEDIKAEQSFVESLGSSKSADLAGFRRQSQPILPSQTEPVGYSTKTLTKDLRMLGKKLDEIQLKLSQPVASSVEDTSVSDSQHTELIPEEDIDGESRSEDDLQPLPLNYEATAPAQNPMVEMERLDLSLLSPSVDVGKRRTAENPEMPIKKSLSQPEWMRLIPLEGSSSSRFPLFHYSPPQPREVKESKTERSTQTGTLQLPLVEKGCQTKDDERLPPDSGFLDTMERSPRKKVEMIQPMSRQNIQEMLSQM</sequence>
<proteinExistence type="predicted"/>
<feature type="region of interest" description="Disordered" evidence="1">
    <location>
        <begin position="651"/>
        <end position="707"/>
    </location>
</feature>
<dbReference type="AlphaFoldDB" id="A0AA36M8L4"/>
<keyword evidence="3" id="KW-1185">Reference proteome</keyword>
<name>A0AA36M8L4_CYLNA</name>